<keyword evidence="1" id="KW-0805">Transcription regulation</keyword>
<name>A0A543JQV7_9PSEU</name>
<keyword evidence="3" id="KW-0804">Transcription</keyword>
<dbReference type="GO" id="GO:0003700">
    <property type="term" value="F:DNA-binding transcription factor activity"/>
    <property type="evidence" value="ECO:0007669"/>
    <property type="project" value="TreeGrafter"/>
</dbReference>
<dbReference type="Gene3D" id="3.40.50.2300">
    <property type="match status" value="2"/>
</dbReference>
<keyword evidence="2 5" id="KW-0238">DNA-binding</keyword>
<dbReference type="Pfam" id="PF00356">
    <property type="entry name" value="LacI"/>
    <property type="match status" value="1"/>
</dbReference>
<sequence>MEGSDVVTLAQVARHAGVATSTASYVLSGKRSISAATRRRVEESVRQLGYAPRSLPNVKLIALVLPDRADGGPGWLGAFLSAATALARQAGADLVICPSAESVRLRNPDAVIVVAPTTAPVDVSVPVVRVGGTPDRSGHGAVDVDRAEAGVRCAEYLADLGHRTIAVVHGGGPDAFVHSARAVAERRGTTVRCHAWPVTPDDLFAGPAPVTAVVAADGHLVAPVLAHLGRRHLRVPRDISVVALCADETAEALGPGVTSIGTSAAELGRAAMDLALAEAPGATALPPRLTVRPSTGPAWSGTDVPVA</sequence>
<dbReference type="InterPro" id="IPR046335">
    <property type="entry name" value="LacI/GalR-like_sensor"/>
</dbReference>
<dbReference type="AlphaFoldDB" id="A0A543JQV7"/>
<accession>A0A543JQV7</accession>
<dbReference type="SUPFAM" id="SSF53822">
    <property type="entry name" value="Periplasmic binding protein-like I"/>
    <property type="match status" value="1"/>
</dbReference>
<dbReference type="InterPro" id="IPR000843">
    <property type="entry name" value="HTH_LacI"/>
</dbReference>
<dbReference type="InterPro" id="IPR010982">
    <property type="entry name" value="Lambda_DNA-bd_dom_sf"/>
</dbReference>
<protein>
    <submittedName>
        <fullName evidence="5">DNA-binding LacI/PurR family transcriptional regulator</fullName>
    </submittedName>
</protein>
<dbReference type="SUPFAM" id="SSF47413">
    <property type="entry name" value="lambda repressor-like DNA-binding domains"/>
    <property type="match status" value="1"/>
</dbReference>
<evidence type="ECO:0000256" key="3">
    <source>
        <dbReference type="ARBA" id="ARBA00023163"/>
    </source>
</evidence>
<dbReference type="Proteomes" id="UP000316628">
    <property type="component" value="Unassembled WGS sequence"/>
</dbReference>
<gene>
    <name evidence="5" type="ORF">FHX81_7693</name>
</gene>
<dbReference type="PANTHER" id="PTHR30146">
    <property type="entry name" value="LACI-RELATED TRANSCRIPTIONAL REPRESSOR"/>
    <property type="match status" value="1"/>
</dbReference>
<keyword evidence="6" id="KW-1185">Reference proteome</keyword>
<comment type="caution">
    <text evidence="5">The sequence shown here is derived from an EMBL/GenBank/DDBJ whole genome shotgun (WGS) entry which is preliminary data.</text>
</comment>
<evidence type="ECO:0000256" key="2">
    <source>
        <dbReference type="ARBA" id="ARBA00023125"/>
    </source>
</evidence>
<dbReference type="PROSITE" id="PS50932">
    <property type="entry name" value="HTH_LACI_2"/>
    <property type="match status" value="1"/>
</dbReference>
<dbReference type="CDD" id="cd01392">
    <property type="entry name" value="HTH_LacI"/>
    <property type="match status" value="1"/>
</dbReference>
<feature type="domain" description="HTH lacI-type" evidence="4">
    <location>
        <begin position="7"/>
        <end position="57"/>
    </location>
</feature>
<dbReference type="InterPro" id="IPR028082">
    <property type="entry name" value="Peripla_BP_I"/>
</dbReference>
<organism evidence="5 6">
    <name type="scientific">Saccharothrix saharensis</name>
    <dbReference type="NCBI Taxonomy" id="571190"/>
    <lineage>
        <taxon>Bacteria</taxon>
        <taxon>Bacillati</taxon>
        <taxon>Actinomycetota</taxon>
        <taxon>Actinomycetes</taxon>
        <taxon>Pseudonocardiales</taxon>
        <taxon>Pseudonocardiaceae</taxon>
        <taxon>Saccharothrix</taxon>
    </lineage>
</organism>
<dbReference type="GO" id="GO:0000976">
    <property type="term" value="F:transcription cis-regulatory region binding"/>
    <property type="evidence" value="ECO:0007669"/>
    <property type="project" value="TreeGrafter"/>
</dbReference>
<evidence type="ECO:0000313" key="5">
    <source>
        <dbReference type="EMBL" id="TQM85220.1"/>
    </source>
</evidence>
<reference evidence="5 6" key="1">
    <citation type="submission" date="2019-06" db="EMBL/GenBank/DDBJ databases">
        <title>Sequencing the genomes of 1000 actinobacteria strains.</title>
        <authorList>
            <person name="Klenk H.-P."/>
        </authorList>
    </citation>
    <scope>NUCLEOTIDE SEQUENCE [LARGE SCALE GENOMIC DNA]</scope>
    <source>
        <strain evidence="5 6">DSM 45456</strain>
    </source>
</reference>
<dbReference type="Pfam" id="PF13377">
    <property type="entry name" value="Peripla_BP_3"/>
    <property type="match status" value="1"/>
</dbReference>
<evidence type="ECO:0000256" key="1">
    <source>
        <dbReference type="ARBA" id="ARBA00023015"/>
    </source>
</evidence>
<proteinExistence type="predicted"/>
<dbReference type="PANTHER" id="PTHR30146:SF153">
    <property type="entry name" value="LACTOSE OPERON REPRESSOR"/>
    <property type="match status" value="1"/>
</dbReference>
<evidence type="ECO:0000313" key="6">
    <source>
        <dbReference type="Proteomes" id="UP000316628"/>
    </source>
</evidence>
<evidence type="ECO:0000259" key="4">
    <source>
        <dbReference type="PROSITE" id="PS50932"/>
    </source>
</evidence>
<dbReference type="Gene3D" id="1.10.260.40">
    <property type="entry name" value="lambda repressor-like DNA-binding domains"/>
    <property type="match status" value="1"/>
</dbReference>
<dbReference type="CDD" id="cd06267">
    <property type="entry name" value="PBP1_LacI_sugar_binding-like"/>
    <property type="match status" value="1"/>
</dbReference>
<dbReference type="SMART" id="SM00354">
    <property type="entry name" value="HTH_LACI"/>
    <property type="match status" value="1"/>
</dbReference>
<dbReference type="OrthoDB" id="252678at2"/>
<dbReference type="EMBL" id="VFPP01000001">
    <property type="protein sequence ID" value="TQM85220.1"/>
    <property type="molecule type" value="Genomic_DNA"/>
</dbReference>
<dbReference type="RefSeq" id="WP_141983287.1">
    <property type="nucleotide sequence ID" value="NZ_VFPP01000001.1"/>
</dbReference>